<organism evidence="1 2">
    <name type="scientific">Polaribacter marinus</name>
    <dbReference type="NCBI Taxonomy" id="2916838"/>
    <lineage>
        <taxon>Bacteria</taxon>
        <taxon>Pseudomonadati</taxon>
        <taxon>Bacteroidota</taxon>
        <taxon>Flavobacteriia</taxon>
        <taxon>Flavobacteriales</taxon>
        <taxon>Flavobacteriaceae</taxon>
    </lineage>
</organism>
<proteinExistence type="predicted"/>
<gene>
    <name evidence="1" type="ORF">MC378_10450</name>
</gene>
<evidence type="ECO:0000313" key="2">
    <source>
        <dbReference type="Proteomes" id="UP001139369"/>
    </source>
</evidence>
<dbReference type="AlphaFoldDB" id="A0A9X2AKJ5"/>
<dbReference type="EMBL" id="JAKQYM010000007">
    <property type="protein sequence ID" value="MCI2229588.1"/>
    <property type="molecule type" value="Genomic_DNA"/>
</dbReference>
<comment type="caution">
    <text evidence="1">The sequence shown here is derived from an EMBL/GenBank/DDBJ whole genome shotgun (WGS) entry which is preliminary data.</text>
</comment>
<keyword evidence="2" id="KW-1185">Reference proteome</keyword>
<sequence length="157" mass="17488">MGVIDEFVRLQKVQGKAYVKPQLVWAKVKSVNWENKTMVATDIIDGLEYYDVLLGLGAVQQKPKVGTKCLLGILGNQASATFLVEAEAVEEIICKSDKTKFVIKETGFIIQQNEESLKSVLNDFIDEVNKIVVIYGNTINKAKVTAIKKRLNTILVE</sequence>
<accession>A0A9X2AKJ5</accession>
<evidence type="ECO:0000313" key="1">
    <source>
        <dbReference type="EMBL" id="MCI2229588.1"/>
    </source>
</evidence>
<reference evidence="1" key="1">
    <citation type="submission" date="2022-02" db="EMBL/GenBank/DDBJ databases">
        <title>Polaribacter sp. MSW13, isolated from seawater.</title>
        <authorList>
            <person name="Kristyanto S."/>
            <person name="Jung J."/>
            <person name="Jeon C.O."/>
        </authorList>
    </citation>
    <scope>NUCLEOTIDE SEQUENCE</scope>
    <source>
        <strain evidence="1">MSW13</strain>
    </source>
</reference>
<dbReference type="Proteomes" id="UP001139369">
    <property type="component" value="Unassembled WGS sequence"/>
</dbReference>
<dbReference type="RefSeq" id="WP_242178714.1">
    <property type="nucleotide sequence ID" value="NZ_JAKQYM010000007.1"/>
</dbReference>
<protein>
    <submittedName>
        <fullName evidence="1">Uncharacterized protein</fullName>
    </submittedName>
</protein>
<name>A0A9X2AKJ5_9FLAO</name>